<dbReference type="OrthoDB" id="10249691at2759"/>
<dbReference type="PANTHER" id="PTHR31854">
    <property type="entry name" value="TUBULIN POLYGLUTAMYLASE COMPLEX SUBUNIT 2"/>
    <property type="match status" value="1"/>
</dbReference>
<dbReference type="AlphaFoldDB" id="A0A553QYT9"/>
<dbReference type="STRING" id="623744.A0A553QYT9"/>
<evidence type="ECO:0008006" key="4">
    <source>
        <dbReference type="Google" id="ProtNLM"/>
    </source>
</evidence>
<dbReference type="PANTHER" id="PTHR31854:SF2">
    <property type="entry name" value="TUBULIN POLYGLUTAMYLASE COMPLEX SUBUNIT 2"/>
    <property type="match status" value="1"/>
</dbReference>
<feature type="compositionally biased region" description="Basic residues" evidence="1">
    <location>
        <begin position="195"/>
        <end position="208"/>
    </location>
</feature>
<dbReference type="InterPro" id="IPR039231">
    <property type="entry name" value="TPGS2"/>
</dbReference>
<proteinExistence type="predicted"/>
<dbReference type="EMBL" id="SRMA01025407">
    <property type="protein sequence ID" value="TRY95129.1"/>
    <property type="molecule type" value="Genomic_DNA"/>
</dbReference>
<dbReference type="Proteomes" id="UP000316079">
    <property type="component" value="Unassembled WGS sequence"/>
</dbReference>
<comment type="caution">
    <text evidence="2">The sequence shown here is derived from an EMBL/GenBank/DDBJ whole genome shotgun (WGS) entry which is preliminary data.</text>
</comment>
<sequence length="234" mass="26302">MEEVKDDKTHKSFIDRLTLGVIRVLDEVVPVGSMIINNIALLRPLIQSNIYSLPNAPSLSDLDFEDDLDESNIPEKPHFDTRSRIFELDACNGNGKVCLVYKSCSPGVSAQQCEIWFLDRSLFWHFISTSFIAYYRLMITHLGLPEWQYNFTPFGPSPQAKQWAALYQPLTFHVEPNLDTTAESVLNKLDPAKAFRGKTKPSTPKKKQTVPVPVSGGSTSRTLSFSGRHAGTKR</sequence>
<evidence type="ECO:0000313" key="3">
    <source>
        <dbReference type="Proteomes" id="UP000316079"/>
    </source>
</evidence>
<feature type="compositionally biased region" description="Polar residues" evidence="1">
    <location>
        <begin position="216"/>
        <end position="225"/>
    </location>
</feature>
<evidence type="ECO:0000256" key="1">
    <source>
        <dbReference type="SAM" id="MobiDB-lite"/>
    </source>
</evidence>
<organism evidence="2 3">
    <name type="scientific">Danionella cerebrum</name>
    <dbReference type="NCBI Taxonomy" id="2873325"/>
    <lineage>
        <taxon>Eukaryota</taxon>
        <taxon>Metazoa</taxon>
        <taxon>Chordata</taxon>
        <taxon>Craniata</taxon>
        <taxon>Vertebrata</taxon>
        <taxon>Euteleostomi</taxon>
        <taxon>Actinopterygii</taxon>
        <taxon>Neopterygii</taxon>
        <taxon>Teleostei</taxon>
        <taxon>Ostariophysi</taxon>
        <taxon>Cypriniformes</taxon>
        <taxon>Danionidae</taxon>
        <taxon>Danioninae</taxon>
        <taxon>Danionella</taxon>
    </lineage>
</organism>
<feature type="region of interest" description="Disordered" evidence="1">
    <location>
        <begin position="194"/>
        <end position="234"/>
    </location>
</feature>
<accession>A0A553QYT9</accession>
<protein>
    <recommendedName>
        <fullName evidence="4">Knr4/Smi1-like domain-containing protein</fullName>
    </recommendedName>
</protein>
<name>A0A553QYT9_9TELE</name>
<reference evidence="2 3" key="1">
    <citation type="journal article" date="2019" name="Sci. Data">
        <title>Hybrid genome assembly and annotation of Danionella translucida.</title>
        <authorList>
            <person name="Kadobianskyi M."/>
            <person name="Schulze L."/>
            <person name="Schuelke M."/>
            <person name="Judkewitz B."/>
        </authorList>
    </citation>
    <scope>NUCLEOTIDE SEQUENCE [LARGE SCALE GENOMIC DNA]</scope>
    <source>
        <strain evidence="2 3">Bolton</strain>
    </source>
</reference>
<gene>
    <name evidence="2" type="ORF">DNTS_003842</name>
</gene>
<evidence type="ECO:0000313" key="2">
    <source>
        <dbReference type="EMBL" id="TRY95129.1"/>
    </source>
</evidence>
<keyword evidence="3" id="KW-1185">Reference proteome</keyword>